<keyword evidence="3" id="KW-1185">Reference proteome</keyword>
<dbReference type="Gene3D" id="3.30.700.10">
    <property type="entry name" value="Glycoprotein, Type 4 Pilin"/>
    <property type="match status" value="1"/>
</dbReference>
<dbReference type="InterPro" id="IPR045584">
    <property type="entry name" value="Pilin-like"/>
</dbReference>
<organism evidence="2 3">
    <name type="scientific">Candidatus Nanosynbacter featherlites</name>
    <dbReference type="NCBI Taxonomy" id="2572088"/>
    <lineage>
        <taxon>Bacteria</taxon>
        <taxon>Candidatus Saccharimonadota</taxon>
        <taxon>Candidatus Saccharimonadia</taxon>
        <taxon>Candidatus Nanosynbacterales</taxon>
        <taxon>Candidatus Nanosynbacteraceae</taxon>
        <taxon>Candidatus Nanosynbacter</taxon>
    </lineage>
</organism>
<dbReference type="RefSeq" id="WP_138078529.1">
    <property type="nucleotide sequence ID" value="NZ_CP040004.1"/>
</dbReference>
<feature type="transmembrane region" description="Helical" evidence="1">
    <location>
        <begin position="12"/>
        <end position="38"/>
    </location>
</feature>
<keyword evidence="1" id="KW-0472">Membrane</keyword>
<keyword evidence="1" id="KW-1133">Transmembrane helix</keyword>
<dbReference type="AlphaFoldDB" id="A0A4P9A2J8"/>
<name>A0A4P9A2J8_9BACT</name>
<dbReference type="OrthoDB" id="9779437at2"/>
<accession>A0A4P9A2J8</accession>
<reference evidence="2 3" key="1">
    <citation type="submission" date="2019-04" db="EMBL/GenBank/DDBJ databases">
        <title>Saccharibacteria TM7 genomes.</title>
        <authorList>
            <person name="Bor B."/>
            <person name="He X."/>
            <person name="Chen T."/>
            <person name="Dewhirst F.E."/>
        </authorList>
    </citation>
    <scope>NUCLEOTIDE SEQUENCE [LARGE SCALE GENOMIC DNA]</scope>
    <source>
        <strain evidence="2 3">BB001</strain>
    </source>
</reference>
<protein>
    <recommendedName>
        <fullName evidence="4">Prepilin-type N-terminal cleavage/methylation domain-containing protein</fullName>
    </recommendedName>
</protein>
<proteinExistence type="predicted"/>
<evidence type="ECO:0000313" key="2">
    <source>
        <dbReference type="EMBL" id="QCT42003.1"/>
    </source>
</evidence>
<gene>
    <name evidence="2" type="ORF">FBF37_00760</name>
</gene>
<evidence type="ECO:0008006" key="4">
    <source>
        <dbReference type="Google" id="ProtNLM"/>
    </source>
</evidence>
<keyword evidence="1" id="KW-0812">Transmembrane</keyword>
<dbReference type="Proteomes" id="UP000310639">
    <property type="component" value="Chromosome"/>
</dbReference>
<dbReference type="KEGG" id="nft:FBF37_00760"/>
<evidence type="ECO:0000256" key="1">
    <source>
        <dbReference type="SAM" id="Phobius"/>
    </source>
</evidence>
<sequence length="206" mass="22620">MKRNTFSHKPGFTLIEMIIIISTIAILSAISVVAYQYVRQDAYDAKAKTALQQVETGFKSYITAGNKVPMRYYSPYGFYADPGGGSIEQGIPINNGGGIGRALVNAGFLSSNLLDSLKNGPQKNTALKNSIAFAQCGKNKVFFYIEVYRKGMTQAELWNKVHSLECERKTKDDWYAEHGLSPSLSTVTTGTVNGPARYILAEIDLT</sequence>
<evidence type="ECO:0000313" key="3">
    <source>
        <dbReference type="Proteomes" id="UP000310639"/>
    </source>
</evidence>
<dbReference type="SUPFAM" id="SSF54523">
    <property type="entry name" value="Pili subunits"/>
    <property type="match status" value="1"/>
</dbReference>
<dbReference type="EMBL" id="CP040004">
    <property type="protein sequence ID" value="QCT42003.1"/>
    <property type="molecule type" value="Genomic_DNA"/>
</dbReference>